<accession>A0A166VMB2</accession>
<dbReference type="GO" id="GO:0005774">
    <property type="term" value="C:vacuolar membrane"/>
    <property type="evidence" value="ECO:0007669"/>
    <property type="project" value="UniProtKB-SubCell"/>
</dbReference>
<evidence type="ECO:0000256" key="7">
    <source>
        <dbReference type="SAM" id="Phobius"/>
    </source>
</evidence>
<protein>
    <submittedName>
        <fullName evidence="9">Spx</fullName>
    </submittedName>
</protein>
<feature type="domain" description="SPX" evidence="8">
    <location>
        <begin position="1"/>
        <end position="163"/>
    </location>
</feature>
<feature type="region of interest" description="Disordered" evidence="6">
    <location>
        <begin position="197"/>
        <end position="257"/>
    </location>
</feature>
<comment type="subcellular location">
    <subcellularLocation>
        <location evidence="1">Vacuole membrane</location>
        <topology evidence="1">Multi-pass membrane protein</topology>
    </subcellularLocation>
</comment>
<evidence type="ECO:0000259" key="8">
    <source>
        <dbReference type="PROSITE" id="PS51382"/>
    </source>
</evidence>
<keyword evidence="2" id="KW-0926">Vacuole</keyword>
<keyword evidence="4 7" id="KW-1133">Transmembrane helix</keyword>
<dbReference type="InterPro" id="IPR051572">
    <property type="entry name" value="VTC_Complex_Subunit"/>
</dbReference>
<feature type="compositionally biased region" description="Acidic residues" evidence="6">
    <location>
        <begin position="244"/>
        <end position="257"/>
    </location>
</feature>
<feature type="transmembrane region" description="Helical" evidence="7">
    <location>
        <begin position="394"/>
        <end position="415"/>
    </location>
</feature>
<dbReference type="PROSITE" id="PS51382">
    <property type="entry name" value="SPX"/>
    <property type="match status" value="1"/>
</dbReference>
<keyword evidence="5 7" id="KW-0472">Membrane</keyword>
<feature type="compositionally biased region" description="Polar residues" evidence="6">
    <location>
        <begin position="197"/>
        <end position="207"/>
    </location>
</feature>
<proteinExistence type="predicted"/>
<dbReference type="STRING" id="1081109.A0A166VMB2"/>
<sequence>MKYGQQLEHESVPEWSLHNLDYNSLKHEIKVHTTRDQATAIAIPGQQDTALKKFEESLYGELCRQHDRVHLFVVSKADEISRRLEYLAGKTQLWVAKRYDEADCTLSLKRQRRFAKYERELLRCGEELLALSRFANAQVVAFRKILKKYKKWTGSSTLTSRFNADILGNPKSFTRRTFDHLQSRYDEILRDLHAATPQFSEPSSPESAQHVPPGVTEPQQRPRQVEFEPLPPPQAKPHTKYWNEYDDGSEAGGPEDDYAIYIDPDEDTGFPGLSYVNTVLSTPYLKAKEWFKQRRPSREHQPLLACEQASSLGYASTVVDSEEEGYASSEGYPRLGYATIYALPSVGEQKVLRYREKVFTLAAVGCFAVSFALLGIAGILILTGKHKLRVEVDAGVTIGAVVSLFCASSGLGMTLYRRDPLSLSYKLMIWSAFLAACILNGMLLILVLGTAP</sequence>
<reference evidence="9 10" key="1">
    <citation type="journal article" date="2016" name="Genome Biol. Evol.">
        <title>Divergent and convergent evolution of fungal pathogenicity.</title>
        <authorList>
            <person name="Shang Y."/>
            <person name="Xiao G."/>
            <person name="Zheng P."/>
            <person name="Cen K."/>
            <person name="Zhan S."/>
            <person name="Wang C."/>
        </authorList>
    </citation>
    <scope>NUCLEOTIDE SEQUENCE [LARGE SCALE GENOMIC DNA]</scope>
    <source>
        <strain evidence="9 10">RCEF 2490</strain>
    </source>
</reference>
<feature type="transmembrane region" description="Helical" evidence="7">
    <location>
        <begin position="427"/>
        <end position="449"/>
    </location>
</feature>
<dbReference type="Proteomes" id="UP000078544">
    <property type="component" value="Unassembled WGS sequence"/>
</dbReference>
<dbReference type="EMBL" id="AZGY01000001">
    <property type="protein sequence ID" value="OAA33818.1"/>
    <property type="molecule type" value="Genomic_DNA"/>
</dbReference>
<feature type="transmembrane region" description="Helical" evidence="7">
    <location>
        <begin position="358"/>
        <end position="382"/>
    </location>
</feature>
<evidence type="ECO:0000256" key="3">
    <source>
        <dbReference type="ARBA" id="ARBA00022692"/>
    </source>
</evidence>
<keyword evidence="3 7" id="KW-0812">Transmembrane</keyword>
<dbReference type="PANTHER" id="PTHR46140:SF1">
    <property type="entry name" value="VACUOLAR TRANSPORTER CHAPERONE COMPLEX SUBUNIT 4-RELATED"/>
    <property type="match status" value="1"/>
</dbReference>
<organism evidence="9 10">
    <name type="scientific">Moelleriella libera RCEF 2490</name>
    <dbReference type="NCBI Taxonomy" id="1081109"/>
    <lineage>
        <taxon>Eukaryota</taxon>
        <taxon>Fungi</taxon>
        <taxon>Dikarya</taxon>
        <taxon>Ascomycota</taxon>
        <taxon>Pezizomycotina</taxon>
        <taxon>Sordariomycetes</taxon>
        <taxon>Hypocreomycetidae</taxon>
        <taxon>Hypocreales</taxon>
        <taxon>Clavicipitaceae</taxon>
        <taxon>Moelleriella</taxon>
    </lineage>
</organism>
<evidence type="ECO:0000313" key="10">
    <source>
        <dbReference type="Proteomes" id="UP000078544"/>
    </source>
</evidence>
<dbReference type="AlphaFoldDB" id="A0A166VMB2"/>
<comment type="caution">
    <text evidence="9">The sequence shown here is derived from an EMBL/GenBank/DDBJ whole genome shotgun (WGS) entry which is preliminary data.</text>
</comment>
<dbReference type="GO" id="GO:0006799">
    <property type="term" value="P:polyphosphate biosynthetic process"/>
    <property type="evidence" value="ECO:0007669"/>
    <property type="project" value="UniProtKB-ARBA"/>
</dbReference>
<evidence type="ECO:0000256" key="6">
    <source>
        <dbReference type="SAM" id="MobiDB-lite"/>
    </source>
</evidence>
<name>A0A166VMB2_9HYPO</name>
<evidence type="ECO:0000256" key="5">
    <source>
        <dbReference type="ARBA" id="ARBA00023136"/>
    </source>
</evidence>
<dbReference type="OrthoDB" id="5588846at2759"/>
<dbReference type="CDD" id="cd14474">
    <property type="entry name" value="SPX_YDR089W"/>
    <property type="match status" value="1"/>
</dbReference>
<gene>
    <name evidence="9" type="ORF">AAL_01283</name>
</gene>
<evidence type="ECO:0000256" key="2">
    <source>
        <dbReference type="ARBA" id="ARBA00022554"/>
    </source>
</evidence>
<dbReference type="InterPro" id="IPR004331">
    <property type="entry name" value="SPX_dom"/>
</dbReference>
<dbReference type="PANTHER" id="PTHR46140">
    <property type="entry name" value="VACUOLAR TRANSPORTER CHAPERONE 1-RELATED"/>
    <property type="match status" value="1"/>
</dbReference>
<keyword evidence="10" id="KW-1185">Reference proteome</keyword>
<evidence type="ECO:0000256" key="4">
    <source>
        <dbReference type="ARBA" id="ARBA00022989"/>
    </source>
</evidence>
<evidence type="ECO:0000313" key="9">
    <source>
        <dbReference type="EMBL" id="OAA33818.1"/>
    </source>
</evidence>
<evidence type="ECO:0000256" key="1">
    <source>
        <dbReference type="ARBA" id="ARBA00004128"/>
    </source>
</evidence>